<comment type="caution">
    <text evidence="9">The sequence shown here is derived from an EMBL/GenBank/DDBJ whole genome shotgun (WGS) entry which is preliminary data.</text>
</comment>
<dbReference type="Gene3D" id="2.130.10.10">
    <property type="entry name" value="YVTN repeat-like/Quinoprotein amine dehydrogenase"/>
    <property type="match status" value="2"/>
</dbReference>
<reference evidence="10" key="1">
    <citation type="submission" date="2017-09" db="EMBL/GenBank/DDBJ databases">
        <title>Depth-based differentiation of microbial function through sediment-hosted aquifers and enrichment of novel symbionts in the deep terrestrial subsurface.</title>
        <authorList>
            <person name="Probst A.J."/>
            <person name="Ladd B."/>
            <person name="Jarett J.K."/>
            <person name="Geller-Mcgrath D.E."/>
            <person name="Sieber C.M.K."/>
            <person name="Emerson J.B."/>
            <person name="Anantharaman K."/>
            <person name="Thomas B.C."/>
            <person name="Malmstrom R."/>
            <person name="Stieglmeier M."/>
            <person name="Klingl A."/>
            <person name="Woyke T."/>
            <person name="Ryan C.M."/>
            <person name="Banfield J.F."/>
        </authorList>
    </citation>
    <scope>NUCLEOTIDE SEQUENCE [LARGE SCALE GENOMIC DNA]</scope>
</reference>
<feature type="active site" description="Charge relay system" evidence="5">
    <location>
        <position position="104"/>
    </location>
</feature>
<evidence type="ECO:0000313" key="9">
    <source>
        <dbReference type="EMBL" id="PIS16845.1"/>
    </source>
</evidence>
<evidence type="ECO:0000256" key="3">
    <source>
        <dbReference type="ARBA" id="ARBA00022801"/>
    </source>
</evidence>
<evidence type="ECO:0000256" key="2">
    <source>
        <dbReference type="ARBA" id="ARBA00022670"/>
    </source>
</evidence>
<dbReference type="GO" id="GO:0006508">
    <property type="term" value="P:proteolysis"/>
    <property type="evidence" value="ECO:0007669"/>
    <property type="project" value="UniProtKB-KW"/>
</dbReference>
<organism evidence="9 10">
    <name type="scientific">Candidatus Portnoybacteria bacterium CG09_land_8_20_14_0_10_44_13</name>
    <dbReference type="NCBI Taxonomy" id="1974811"/>
    <lineage>
        <taxon>Bacteria</taxon>
        <taxon>Candidatus Portnoyibacteriota</taxon>
    </lineage>
</organism>
<dbReference type="SMART" id="SM00564">
    <property type="entry name" value="PQQ"/>
    <property type="match status" value="3"/>
</dbReference>
<dbReference type="AlphaFoldDB" id="A0A2H0WW47"/>
<dbReference type="PROSITE" id="PS00138">
    <property type="entry name" value="SUBTILASE_SER"/>
    <property type="match status" value="1"/>
</dbReference>
<evidence type="ECO:0000259" key="7">
    <source>
        <dbReference type="Pfam" id="PF00082"/>
    </source>
</evidence>
<sequence length="579" mass="61576">MKSRTIFIFFIIFFIVTAAGVVMAFNIPNDPKFDPSWSESGPGGNNWGQEFIRLPSAWEIATGTPSVKVAVVDSGFDTSHEDLKDVIGGAGYIDTIQPILYSDHGTHVAGIIGAKGNNGKGIAGVDWNANLYLYNYMVPVKGLAGIAKRVGDPVLLASFMLDAIDNNARIINVSQGIVWKAGHVFSDADLGDVENGNKYVRYAIKYAGKQNKEVLFVFAAGNGDDHGGPGTDAKYNAPGSLSKEFPDNVIAIADSNLAGNLSINSNYGEMVDVAAPGTDILSTLPSGSLEDWLPCYEIVGLPDGYGCKSGTSMSAPFVSGLAGLIWSKAEEMGKTLTAKEVKDLIIQGAKNGGKFVSGPDGHQIPIINAYESLKILVQPQPTAAPWPMFQHDPRHTGQSEYLGPQTNHLKWSFDAGFRINSSPIIGSDGIIYVGSGPGYNFALHAINPDGSSKWIHPVDSWIYWSSPAISAADGTVYIGSFTQSNFSLQQGKVYAVNPDGSRKWTQTTAGKVDSSPAIGKDGLIYIGSDDGKIQAINSADGSLKWEYATGGPVTNSSAIDEQGNLYIGSYDGKLYCLGE</sequence>
<name>A0A2H0WW47_9BACT</name>
<dbReference type="PANTHER" id="PTHR43399:SF4">
    <property type="entry name" value="CELL WALL-ASSOCIATED PROTEASE"/>
    <property type="match status" value="1"/>
</dbReference>
<dbReference type="EMBL" id="PEZF01000059">
    <property type="protein sequence ID" value="PIS16845.1"/>
    <property type="molecule type" value="Genomic_DNA"/>
</dbReference>
<dbReference type="InterPro" id="IPR022398">
    <property type="entry name" value="Peptidase_S8_His-AS"/>
</dbReference>
<feature type="active site" description="Charge relay system" evidence="5">
    <location>
        <position position="73"/>
    </location>
</feature>
<accession>A0A2H0WW47</accession>
<evidence type="ECO:0000256" key="5">
    <source>
        <dbReference type="PROSITE-ProRule" id="PRU01240"/>
    </source>
</evidence>
<dbReference type="PANTHER" id="PTHR43399">
    <property type="entry name" value="SUBTILISIN-RELATED"/>
    <property type="match status" value="1"/>
</dbReference>
<dbReference type="PROSITE" id="PS00137">
    <property type="entry name" value="SUBTILASE_HIS"/>
    <property type="match status" value="1"/>
</dbReference>
<feature type="active site" description="Charge relay system" evidence="5">
    <location>
        <position position="312"/>
    </location>
</feature>
<dbReference type="InterPro" id="IPR011047">
    <property type="entry name" value="Quinoprotein_ADH-like_sf"/>
</dbReference>
<feature type="domain" description="Pyrrolo-quinoline quinone repeat" evidence="8">
    <location>
        <begin position="444"/>
        <end position="575"/>
    </location>
</feature>
<evidence type="ECO:0000256" key="4">
    <source>
        <dbReference type="ARBA" id="ARBA00022825"/>
    </source>
</evidence>
<keyword evidence="3 5" id="KW-0378">Hydrolase</keyword>
<dbReference type="InterPro" id="IPR051048">
    <property type="entry name" value="Peptidase_S8/S53_subtilisin"/>
</dbReference>
<evidence type="ECO:0000256" key="1">
    <source>
        <dbReference type="ARBA" id="ARBA00011073"/>
    </source>
</evidence>
<evidence type="ECO:0000313" key="10">
    <source>
        <dbReference type="Proteomes" id="UP000229080"/>
    </source>
</evidence>
<dbReference type="SUPFAM" id="SSF50998">
    <property type="entry name" value="Quinoprotein alcohol dehydrogenase-like"/>
    <property type="match status" value="1"/>
</dbReference>
<dbReference type="InterPro" id="IPR023827">
    <property type="entry name" value="Peptidase_S8_Asp-AS"/>
</dbReference>
<dbReference type="Gene3D" id="3.40.50.200">
    <property type="entry name" value="Peptidase S8/S53 domain"/>
    <property type="match status" value="1"/>
</dbReference>
<proteinExistence type="inferred from homology"/>
<dbReference type="PROSITE" id="PS51892">
    <property type="entry name" value="SUBTILASE"/>
    <property type="match status" value="1"/>
</dbReference>
<dbReference type="PROSITE" id="PS00136">
    <property type="entry name" value="SUBTILASE_ASP"/>
    <property type="match status" value="1"/>
</dbReference>
<dbReference type="InterPro" id="IPR002372">
    <property type="entry name" value="PQQ_rpt_dom"/>
</dbReference>
<evidence type="ECO:0000256" key="6">
    <source>
        <dbReference type="RuleBase" id="RU003355"/>
    </source>
</evidence>
<dbReference type="GO" id="GO:0004252">
    <property type="term" value="F:serine-type endopeptidase activity"/>
    <property type="evidence" value="ECO:0007669"/>
    <property type="project" value="UniProtKB-UniRule"/>
</dbReference>
<evidence type="ECO:0000259" key="8">
    <source>
        <dbReference type="Pfam" id="PF13360"/>
    </source>
</evidence>
<dbReference type="InterPro" id="IPR018391">
    <property type="entry name" value="PQQ_b-propeller_rpt"/>
</dbReference>
<dbReference type="SUPFAM" id="SSF52743">
    <property type="entry name" value="Subtilisin-like"/>
    <property type="match status" value="1"/>
</dbReference>
<dbReference type="InterPro" id="IPR000209">
    <property type="entry name" value="Peptidase_S8/S53_dom"/>
</dbReference>
<dbReference type="PRINTS" id="PR00723">
    <property type="entry name" value="SUBTILISIN"/>
</dbReference>
<protein>
    <submittedName>
        <fullName evidence="9">Uncharacterized protein</fullName>
    </submittedName>
</protein>
<keyword evidence="4 5" id="KW-0720">Serine protease</keyword>
<keyword evidence="2 5" id="KW-0645">Protease</keyword>
<comment type="similarity">
    <text evidence="1 5 6">Belongs to the peptidase S8 family.</text>
</comment>
<dbReference type="Proteomes" id="UP000229080">
    <property type="component" value="Unassembled WGS sequence"/>
</dbReference>
<dbReference type="Pfam" id="PF00082">
    <property type="entry name" value="Peptidase_S8"/>
    <property type="match status" value="1"/>
</dbReference>
<dbReference type="InterPro" id="IPR015943">
    <property type="entry name" value="WD40/YVTN_repeat-like_dom_sf"/>
</dbReference>
<gene>
    <name evidence="9" type="ORF">COT61_01785</name>
</gene>
<dbReference type="InterPro" id="IPR015500">
    <property type="entry name" value="Peptidase_S8_subtilisin-rel"/>
</dbReference>
<dbReference type="InterPro" id="IPR036852">
    <property type="entry name" value="Peptidase_S8/S53_dom_sf"/>
</dbReference>
<dbReference type="Pfam" id="PF13360">
    <property type="entry name" value="PQQ_2"/>
    <property type="match status" value="1"/>
</dbReference>
<dbReference type="InterPro" id="IPR023828">
    <property type="entry name" value="Peptidase_S8_Ser-AS"/>
</dbReference>
<feature type="domain" description="Peptidase S8/S53" evidence="7">
    <location>
        <begin position="66"/>
        <end position="352"/>
    </location>
</feature>